<dbReference type="STRING" id="1367422.A0A178Z2N1"/>
<evidence type="ECO:0000256" key="1">
    <source>
        <dbReference type="SAM" id="MobiDB-lite"/>
    </source>
</evidence>
<protein>
    <submittedName>
        <fullName evidence="2">Uncharacterized protein</fullName>
    </submittedName>
</protein>
<dbReference type="Proteomes" id="UP000078343">
    <property type="component" value="Unassembled WGS sequence"/>
</dbReference>
<dbReference type="GeneID" id="30016001"/>
<feature type="region of interest" description="Disordered" evidence="1">
    <location>
        <begin position="1"/>
        <end position="47"/>
    </location>
</feature>
<sequence length="330" mass="36488">MSSRHKVPQSSRENTDATIVKSKDTLHGLQRQVTSVERWRGSNRPKDLVENRSGRFYVLNKSEAEFQRYLLPLDDSLLAGTVEDSGDDFLDQKDDEKDDEDSYLRLEESSDDDTDDFQSSLDERFIDSSGGGDADEEENIDFEFGNVGHGDIPAPVLAIRTPWRRRSPAAFLETRTTSATRPNTTGAQSANGAGSTPLVSKAVPVAVGGRCCEASMPLAMMVTNGSNKDGAVDRNNYRDGADYNSAAQQCSDDIFEDQPSETPWLHELRMTITERLHELTERLYNTIVRTVMEDQPSESRGCMSGRSPPSAELELTEGGSIDAGRYLFGL</sequence>
<dbReference type="EMBL" id="LVYI01000017">
    <property type="protein sequence ID" value="OAP53954.1"/>
    <property type="molecule type" value="Genomic_DNA"/>
</dbReference>
<feature type="compositionally biased region" description="Basic and acidic residues" evidence="1">
    <location>
        <begin position="37"/>
        <end position="47"/>
    </location>
</feature>
<evidence type="ECO:0000313" key="2">
    <source>
        <dbReference type="EMBL" id="OAP53954.1"/>
    </source>
</evidence>
<keyword evidence="3" id="KW-1185">Reference proteome</keyword>
<proteinExistence type="predicted"/>
<comment type="caution">
    <text evidence="2">The sequence shown here is derived from an EMBL/GenBank/DDBJ whole genome shotgun (WGS) entry which is preliminary data.</text>
</comment>
<gene>
    <name evidence="2" type="ORF">AYL99_11834</name>
</gene>
<dbReference type="AlphaFoldDB" id="A0A178Z2N1"/>
<feature type="region of interest" description="Disordered" evidence="1">
    <location>
        <begin position="85"/>
        <end position="138"/>
    </location>
</feature>
<feature type="compositionally biased region" description="Polar residues" evidence="1">
    <location>
        <begin position="186"/>
        <end position="197"/>
    </location>
</feature>
<dbReference type="RefSeq" id="XP_018687321.1">
    <property type="nucleotide sequence ID" value="XM_018843338.1"/>
</dbReference>
<feature type="compositionally biased region" description="Low complexity" evidence="1">
    <location>
        <begin position="176"/>
        <end position="185"/>
    </location>
</feature>
<organism evidence="2 3">
    <name type="scientific">Fonsecaea erecta</name>
    <dbReference type="NCBI Taxonomy" id="1367422"/>
    <lineage>
        <taxon>Eukaryota</taxon>
        <taxon>Fungi</taxon>
        <taxon>Dikarya</taxon>
        <taxon>Ascomycota</taxon>
        <taxon>Pezizomycotina</taxon>
        <taxon>Eurotiomycetes</taxon>
        <taxon>Chaetothyriomycetidae</taxon>
        <taxon>Chaetothyriales</taxon>
        <taxon>Herpotrichiellaceae</taxon>
        <taxon>Fonsecaea</taxon>
    </lineage>
</organism>
<reference evidence="2 3" key="1">
    <citation type="submission" date="2016-04" db="EMBL/GenBank/DDBJ databases">
        <title>Draft genome of Fonsecaea erecta CBS 125763.</title>
        <authorList>
            <person name="Weiss V.A."/>
            <person name="Vicente V.A."/>
            <person name="Raittz R.T."/>
            <person name="Moreno L.F."/>
            <person name="De Souza E.M."/>
            <person name="Pedrosa F.O."/>
            <person name="Steffens M.B."/>
            <person name="Faoro H."/>
            <person name="Tadra-Sfeir M.Z."/>
            <person name="Najafzadeh M.J."/>
            <person name="Felipe M.S."/>
            <person name="Teixeira M."/>
            <person name="Sun J."/>
            <person name="Xi L."/>
            <person name="Gomes R."/>
            <person name="De Azevedo C.M."/>
            <person name="Salgado C.G."/>
            <person name="Da Silva M.B."/>
            <person name="Nascimento M.F."/>
            <person name="Queiroz-Telles F."/>
            <person name="Attili D.S."/>
            <person name="Gorbushina A."/>
        </authorList>
    </citation>
    <scope>NUCLEOTIDE SEQUENCE [LARGE SCALE GENOMIC DNA]</scope>
    <source>
        <strain evidence="2 3">CBS 125763</strain>
    </source>
</reference>
<feature type="region of interest" description="Disordered" evidence="1">
    <location>
        <begin position="176"/>
        <end position="197"/>
    </location>
</feature>
<name>A0A178Z2N1_9EURO</name>
<accession>A0A178Z2N1</accession>
<evidence type="ECO:0000313" key="3">
    <source>
        <dbReference type="Proteomes" id="UP000078343"/>
    </source>
</evidence>